<evidence type="ECO:0000313" key="6">
    <source>
        <dbReference type="EMBL" id="WGK69099.1"/>
    </source>
</evidence>
<keyword evidence="3" id="KW-0547">Nucleotide-binding</keyword>
<accession>A0ABY8MJW1</accession>
<dbReference type="EMBL" id="CP123443">
    <property type="protein sequence ID" value="WGK69099.1"/>
    <property type="molecule type" value="Genomic_DNA"/>
</dbReference>
<dbReference type="Pfam" id="PF00005">
    <property type="entry name" value="ABC_tran"/>
    <property type="match status" value="2"/>
</dbReference>
<evidence type="ECO:0000259" key="5">
    <source>
        <dbReference type="PROSITE" id="PS50893"/>
    </source>
</evidence>
<dbReference type="Gene3D" id="3.40.50.300">
    <property type="entry name" value="P-loop containing nucleotide triphosphate hydrolases"/>
    <property type="match status" value="2"/>
</dbReference>
<feature type="domain" description="ABC transporter" evidence="5">
    <location>
        <begin position="255"/>
        <end position="499"/>
    </location>
</feature>
<dbReference type="SMART" id="SM00382">
    <property type="entry name" value="AAA"/>
    <property type="match status" value="1"/>
</dbReference>
<dbReference type="SUPFAM" id="SSF52540">
    <property type="entry name" value="P-loop containing nucleoside triphosphate hydrolases"/>
    <property type="match status" value="2"/>
</dbReference>
<feature type="domain" description="ABC transporter" evidence="5">
    <location>
        <begin position="7"/>
        <end position="244"/>
    </location>
</feature>
<evidence type="ECO:0000256" key="4">
    <source>
        <dbReference type="ARBA" id="ARBA00022840"/>
    </source>
</evidence>
<evidence type="ECO:0000313" key="7">
    <source>
        <dbReference type="Proteomes" id="UP001228690"/>
    </source>
</evidence>
<organism evidence="6 7">
    <name type="scientific">Candidatus Haliotispira prima</name>
    <dbReference type="NCBI Taxonomy" id="3034016"/>
    <lineage>
        <taxon>Bacteria</taxon>
        <taxon>Pseudomonadati</taxon>
        <taxon>Spirochaetota</taxon>
        <taxon>Spirochaetia</taxon>
        <taxon>Spirochaetales</taxon>
        <taxon>Spirochaetaceae</taxon>
        <taxon>Candidatus Haliotispira</taxon>
    </lineage>
</organism>
<dbReference type="PANTHER" id="PTHR43790">
    <property type="entry name" value="CARBOHYDRATE TRANSPORT ATP-BINDING PROTEIN MG119-RELATED"/>
    <property type="match status" value="1"/>
</dbReference>
<evidence type="ECO:0000256" key="3">
    <source>
        <dbReference type="ARBA" id="ARBA00022741"/>
    </source>
</evidence>
<sequence>MSTENRIEMRGIGKSFSGTRVLNDVNFSCISGEVHALVGLNGAGKSTLMKILGGVRTADEGSICFNDREVSIHSPASAGALGISMIHQEYSLINELSVAGNIFFGKELRYGNSIFLNKREMFRRVEKELEHFGVQIDARKPLRLLNSGEKQIVEIIRAIIFNSWLIVMDEPTSALSEKDKQQLFRFIEQMKMKGISIIYISHHMPEIFGIAERVTVMRDGRVILCEETKAISEDTVVQAMTGKELDNFVKPHKTAEGETLLSVEKLSKTDTYQDISFTLSAGEVTILTGLRGCGAAELAKAIFGLDSDYSGTISYRGKPPGAKYDPFLAVKLGMGFVTENRDKNGIFAALSVYDNIALPFLEKNAKFGLIDKNKVDPLVDSAISQTSTKVTGPAQEIRFLSGGNKQKVCFSRWRDESLRLLILLEPTRGIDVHAKADIYRIIETLAAKGVSILILSYEIDEVLMLADRILTMYGGQIVHKYQHPNFDRVQILADISTSSPAKKEIS</sequence>
<dbReference type="CDD" id="cd03215">
    <property type="entry name" value="ABC_Carb_Monos_II"/>
    <property type="match status" value="1"/>
</dbReference>
<proteinExistence type="predicted"/>
<dbReference type="GO" id="GO:0005524">
    <property type="term" value="F:ATP binding"/>
    <property type="evidence" value="ECO:0007669"/>
    <property type="project" value="UniProtKB-KW"/>
</dbReference>
<keyword evidence="7" id="KW-1185">Reference proteome</keyword>
<keyword evidence="2" id="KW-0677">Repeat</keyword>
<protein>
    <submittedName>
        <fullName evidence="6">Sugar ABC transporter ATP-binding protein</fullName>
    </submittedName>
</protein>
<dbReference type="InterPro" id="IPR003439">
    <property type="entry name" value="ABC_transporter-like_ATP-bd"/>
</dbReference>
<dbReference type="Proteomes" id="UP001228690">
    <property type="component" value="Chromosome"/>
</dbReference>
<evidence type="ECO:0000256" key="2">
    <source>
        <dbReference type="ARBA" id="ARBA00022737"/>
    </source>
</evidence>
<dbReference type="PANTHER" id="PTHR43790:SF9">
    <property type="entry name" value="GALACTOFURANOSE TRANSPORTER ATP-BINDING PROTEIN YTFR"/>
    <property type="match status" value="1"/>
</dbReference>
<keyword evidence="1" id="KW-0813">Transport</keyword>
<keyword evidence="4 6" id="KW-0067">ATP-binding</keyword>
<dbReference type="PROSITE" id="PS50893">
    <property type="entry name" value="ABC_TRANSPORTER_2"/>
    <property type="match status" value="2"/>
</dbReference>
<gene>
    <name evidence="6" type="ORF">P0082_11540</name>
</gene>
<dbReference type="InterPro" id="IPR027417">
    <property type="entry name" value="P-loop_NTPase"/>
</dbReference>
<name>A0ABY8MJW1_9SPIO</name>
<evidence type="ECO:0000256" key="1">
    <source>
        <dbReference type="ARBA" id="ARBA00022448"/>
    </source>
</evidence>
<dbReference type="CDD" id="cd03216">
    <property type="entry name" value="ABC_Carb_Monos_I"/>
    <property type="match status" value="1"/>
</dbReference>
<dbReference type="InterPro" id="IPR003593">
    <property type="entry name" value="AAA+_ATPase"/>
</dbReference>
<dbReference type="RefSeq" id="WP_326927287.1">
    <property type="nucleotide sequence ID" value="NZ_CP123443.1"/>
</dbReference>
<dbReference type="InterPro" id="IPR050107">
    <property type="entry name" value="ABC_carbohydrate_import_ATPase"/>
</dbReference>
<reference evidence="6 7" key="1">
    <citation type="submission" date="2023-04" db="EMBL/GenBank/DDBJ databases">
        <title>Spirochaete genome identified in red abalone sample constitutes a novel genus.</title>
        <authorList>
            <person name="Sharma S.P."/>
            <person name="Purcell C.M."/>
            <person name="Hyde J.R."/>
            <person name="Severin A.J."/>
        </authorList>
    </citation>
    <scope>NUCLEOTIDE SEQUENCE [LARGE SCALE GENOMIC DNA]</scope>
    <source>
        <strain evidence="6 7">SP-2023</strain>
    </source>
</reference>